<evidence type="ECO:0000256" key="2">
    <source>
        <dbReference type="ARBA" id="ARBA00023054"/>
    </source>
</evidence>
<comment type="caution">
    <text evidence="4">The sequence shown here is derived from an EMBL/GenBank/DDBJ whole genome shotgun (WGS) entry which is preliminary data.</text>
</comment>
<dbReference type="PANTHER" id="PTHR32347:SF23">
    <property type="entry name" value="BLL5650 PROTEIN"/>
    <property type="match status" value="1"/>
</dbReference>
<dbReference type="Gene3D" id="2.40.420.20">
    <property type="match status" value="1"/>
</dbReference>
<organism evidence="4 5">
    <name type="scientific">Paenibacillus methanolicus</name>
    <dbReference type="NCBI Taxonomy" id="582686"/>
    <lineage>
        <taxon>Bacteria</taxon>
        <taxon>Bacillati</taxon>
        <taxon>Bacillota</taxon>
        <taxon>Bacilli</taxon>
        <taxon>Bacillales</taxon>
        <taxon>Paenibacillaceae</taxon>
        <taxon>Paenibacillus</taxon>
    </lineage>
</organism>
<accession>A0A5S5BS70</accession>
<sequence>MLKTKAKTVTFTILMSSILLSSCSLGLNNQGVPQQVVGESSSLYYTVNQGDISASLIGTGQLVPIKATSLYFNNVSGPVSQLNYSLNDTVKKGSLFAQILPTEIENKISMQRIVVQKGKGRLRLLLDGNGEVAELRKSIELTKLDLESKREQKKNLPKETELAINKAKLVLEQYEVEKSSTMKSQELAEIEQRNVEDAVRRIEIRLEQVQNQIQSSIVALEREQLVYDNLIANAGSAEDIKIAAIRLEQAKLSLSNSEKDKAITELDLKLALVPTEQYKMDQAALGLEGVTKSIEGAGLTLDEIKKNSDQKMKLLDQGIQETKIQIDLLNLRLNQALKEHEFNTRQAKLDQESAELTLSMLEQNLLNSKLYAPVDGVVSYMSNVSITDNLSISHLLAKIADPNQLALKLTAIDAKYISDVSTAVLVIGSKKYDVELYTPQPGDALYQNSAVPNNSNLSNLFVKFKGEVPKLKFEESVQVQLEVVKENVLLVPKSNLKVESGKVMVDVQRNNEIVTVEITRGIESDVNIEVANGLEVGDQIVRR</sequence>
<dbReference type="PANTHER" id="PTHR32347">
    <property type="entry name" value="EFFLUX SYSTEM COMPONENT YKNX-RELATED"/>
    <property type="match status" value="1"/>
</dbReference>
<dbReference type="EMBL" id="VNHS01000016">
    <property type="protein sequence ID" value="TYP69136.1"/>
    <property type="molecule type" value="Genomic_DNA"/>
</dbReference>
<dbReference type="Proteomes" id="UP000323257">
    <property type="component" value="Unassembled WGS sequence"/>
</dbReference>
<reference evidence="4 5" key="1">
    <citation type="submission" date="2019-07" db="EMBL/GenBank/DDBJ databases">
        <title>Genomic Encyclopedia of Type Strains, Phase III (KMG-III): the genomes of soil and plant-associated and newly described type strains.</title>
        <authorList>
            <person name="Whitman W."/>
        </authorList>
    </citation>
    <scope>NUCLEOTIDE SEQUENCE [LARGE SCALE GENOMIC DNA]</scope>
    <source>
        <strain evidence="4 5">BL24</strain>
    </source>
</reference>
<dbReference type="GO" id="GO:0030313">
    <property type="term" value="C:cell envelope"/>
    <property type="evidence" value="ECO:0007669"/>
    <property type="project" value="UniProtKB-SubCell"/>
</dbReference>
<keyword evidence="3" id="KW-0732">Signal</keyword>
<proteinExistence type="predicted"/>
<dbReference type="AlphaFoldDB" id="A0A5S5BS70"/>
<comment type="subcellular location">
    <subcellularLocation>
        <location evidence="1">Cell envelope</location>
    </subcellularLocation>
</comment>
<feature type="signal peptide" evidence="3">
    <location>
        <begin position="1"/>
        <end position="26"/>
    </location>
</feature>
<evidence type="ECO:0000313" key="5">
    <source>
        <dbReference type="Proteomes" id="UP000323257"/>
    </source>
</evidence>
<evidence type="ECO:0000313" key="4">
    <source>
        <dbReference type="EMBL" id="TYP69136.1"/>
    </source>
</evidence>
<dbReference type="PROSITE" id="PS51257">
    <property type="entry name" value="PROKAR_LIPOPROTEIN"/>
    <property type="match status" value="1"/>
</dbReference>
<keyword evidence="5" id="KW-1185">Reference proteome</keyword>
<keyword evidence="2" id="KW-0175">Coiled coil</keyword>
<gene>
    <name evidence="4" type="ORF">BCM02_11612</name>
</gene>
<evidence type="ECO:0008006" key="6">
    <source>
        <dbReference type="Google" id="ProtNLM"/>
    </source>
</evidence>
<dbReference type="InterPro" id="IPR050465">
    <property type="entry name" value="UPF0194_transport"/>
</dbReference>
<evidence type="ECO:0000256" key="3">
    <source>
        <dbReference type="SAM" id="SignalP"/>
    </source>
</evidence>
<name>A0A5S5BS70_9BACL</name>
<protein>
    <recommendedName>
        <fullName evidence="6">HlyD family secretion protein</fullName>
    </recommendedName>
</protein>
<evidence type="ECO:0000256" key="1">
    <source>
        <dbReference type="ARBA" id="ARBA00004196"/>
    </source>
</evidence>
<feature type="chain" id="PRO_5024363314" description="HlyD family secretion protein" evidence="3">
    <location>
        <begin position="27"/>
        <end position="543"/>
    </location>
</feature>